<dbReference type="RefSeq" id="WP_162422826.1">
    <property type="nucleotide sequence ID" value="NZ_WVIE01000007.1"/>
</dbReference>
<dbReference type="PRINTS" id="PR00413">
    <property type="entry name" value="HADHALOGNASE"/>
</dbReference>
<comment type="cofactor">
    <cofactor evidence="1">
        <name>Mg(2+)</name>
        <dbReference type="ChEBI" id="CHEBI:18420"/>
    </cofactor>
</comment>
<accession>A0A8J7Z3Q2</accession>
<dbReference type="GO" id="GO:0046872">
    <property type="term" value="F:metal ion binding"/>
    <property type="evidence" value="ECO:0007669"/>
    <property type="project" value="UniProtKB-KW"/>
</dbReference>
<keyword evidence="4" id="KW-0460">Magnesium</keyword>
<dbReference type="Proteomes" id="UP000646053">
    <property type="component" value="Unassembled WGS sequence"/>
</dbReference>
<name>A0A8J7Z3Q2_9CYAN</name>
<keyword evidence="6" id="KW-1185">Reference proteome</keyword>
<keyword evidence="5" id="KW-0378">Hydrolase</keyword>
<dbReference type="NCBIfam" id="TIGR01549">
    <property type="entry name" value="HAD-SF-IA-v1"/>
    <property type="match status" value="1"/>
</dbReference>
<dbReference type="InterPro" id="IPR023198">
    <property type="entry name" value="PGP-like_dom2"/>
</dbReference>
<dbReference type="InterPro" id="IPR023214">
    <property type="entry name" value="HAD_sf"/>
</dbReference>
<dbReference type="AlphaFoldDB" id="A0A8J7Z3Q2"/>
<evidence type="ECO:0000256" key="1">
    <source>
        <dbReference type="ARBA" id="ARBA00001946"/>
    </source>
</evidence>
<dbReference type="InterPro" id="IPR036412">
    <property type="entry name" value="HAD-like_sf"/>
</dbReference>
<evidence type="ECO:0000313" key="6">
    <source>
        <dbReference type="Proteomes" id="UP000646053"/>
    </source>
</evidence>
<gene>
    <name evidence="5" type="ORF">GS601_08300</name>
</gene>
<reference evidence="5" key="1">
    <citation type="submission" date="2019-12" db="EMBL/GenBank/DDBJ databases">
        <title>High-Quality draft genome sequences of three cyanobacteria isolated from the limestone walls of the Old Cathedral of Coimbra.</title>
        <authorList>
            <person name="Tiago I."/>
            <person name="Soares F."/>
            <person name="Portugal A."/>
        </authorList>
    </citation>
    <scope>NUCLEOTIDE SEQUENCE</scope>
    <source>
        <strain evidence="5">A</strain>
    </source>
</reference>
<evidence type="ECO:0000256" key="4">
    <source>
        <dbReference type="ARBA" id="ARBA00022842"/>
    </source>
</evidence>
<organism evidence="5 6">
    <name type="scientific">Myxacorys almedinensis A</name>
    <dbReference type="NCBI Taxonomy" id="2690445"/>
    <lineage>
        <taxon>Bacteria</taxon>
        <taxon>Bacillati</taxon>
        <taxon>Cyanobacteriota</taxon>
        <taxon>Cyanophyceae</taxon>
        <taxon>Leptolyngbyales</taxon>
        <taxon>Leptolyngbyaceae</taxon>
        <taxon>Myxacorys</taxon>
        <taxon>Myxacorys almedinensis</taxon>
    </lineage>
</organism>
<comment type="similarity">
    <text evidence="2">Belongs to the HAD-like hydrolase superfamily. CbbY/CbbZ/Gph/YieH family.</text>
</comment>
<dbReference type="SUPFAM" id="SSF56784">
    <property type="entry name" value="HAD-like"/>
    <property type="match status" value="1"/>
</dbReference>
<keyword evidence="3" id="KW-0479">Metal-binding</keyword>
<dbReference type="NCBIfam" id="TIGR01509">
    <property type="entry name" value="HAD-SF-IA-v3"/>
    <property type="match status" value="1"/>
</dbReference>
<comment type="caution">
    <text evidence="5">The sequence shown here is derived from an EMBL/GenBank/DDBJ whole genome shotgun (WGS) entry which is preliminary data.</text>
</comment>
<sequence length="236" mass="26722">MSLKAILFDFNGVIINDEPLHERLIEQLLIEENLRPNAGEFREFCLGRSDRACLRDLLTHRGRTVTDAYLETLVTRKARAYVEQLQALETLPIYLGLEDLLFKLKGTTCKLAIVSGAVRAEIELVLERAQLRHYFSVIVSGDDVTPSKPEPDGYLLAIAQLNHTFSDLQLQPFECLAIEDTFAGIEAAKRARVPVLGVANTYPFHMLQRRANWTVDHLSDLELDRVQETYEGGVRV</sequence>
<dbReference type="Pfam" id="PF00702">
    <property type="entry name" value="Hydrolase"/>
    <property type="match status" value="1"/>
</dbReference>
<dbReference type="InterPro" id="IPR051600">
    <property type="entry name" value="Beta-PGM-like"/>
</dbReference>
<dbReference type="SFLD" id="SFLDG01129">
    <property type="entry name" value="C1.5:_HAD__Beta-PGM__Phosphata"/>
    <property type="match status" value="1"/>
</dbReference>
<dbReference type="PANTHER" id="PTHR46193:SF21">
    <property type="entry name" value="SLL1138 PROTEIN"/>
    <property type="match status" value="1"/>
</dbReference>
<evidence type="ECO:0000256" key="2">
    <source>
        <dbReference type="ARBA" id="ARBA00006171"/>
    </source>
</evidence>
<protein>
    <submittedName>
        <fullName evidence="5">HAD-IA family hydrolase</fullName>
    </submittedName>
</protein>
<proteinExistence type="inferred from homology"/>
<dbReference type="InterPro" id="IPR006439">
    <property type="entry name" value="HAD-SF_hydro_IA"/>
</dbReference>
<dbReference type="Gene3D" id="1.10.150.240">
    <property type="entry name" value="Putative phosphatase, domain 2"/>
    <property type="match status" value="1"/>
</dbReference>
<evidence type="ECO:0000256" key="3">
    <source>
        <dbReference type="ARBA" id="ARBA00022723"/>
    </source>
</evidence>
<dbReference type="EMBL" id="WVIE01000007">
    <property type="protein sequence ID" value="NDJ17291.1"/>
    <property type="molecule type" value="Genomic_DNA"/>
</dbReference>
<dbReference type="GO" id="GO:0016787">
    <property type="term" value="F:hydrolase activity"/>
    <property type="evidence" value="ECO:0007669"/>
    <property type="project" value="UniProtKB-KW"/>
</dbReference>
<dbReference type="PANTHER" id="PTHR46193">
    <property type="entry name" value="6-PHOSPHOGLUCONATE PHOSPHATASE"/>
    <property type="match status" value="1"/>
</dbReference>
<dbReference type="SFLD" id="SFLDS00003">
    <property type="entry name" value="Haloacid_Dehalogenase"/>
    <property type="match status" value="1"/>
</dbReference>
<dbReference type="Gene3D" id="3.40.50.1000">
    <property type="entry name" value="HAD superfamily/HAD-like"/>
    <property type="match status" value="1"/>
</dbReference>
<evidence type="ECO:0000313" key="5">
    <source>
        <dbReference type="EMBL" id="NDJ17291.1"/>
    </source>
</evidence>